<dbReference type="FunFam" id="3.90.640.10:FF:000003">
    <property type="entry name" value="Molecular chaperone DnaK"/>
    <property type="match status" value="1"/>
</dbReference>
<reference evidence="7" key="2">
    <citation type="submission" date="2013-12" db="EMBL/GenBank/DDBJ databases">
        <authorList>
            <person name="Yu Y."/>
            <person name="Lee S."/>
            <person name="de Baynast K."/>
            <person name="Wissotski M."/>
            <person name="Liu L."/>
            <person name="Talag J."/>
            <person name="Goicoechea J."/>
            <person name="Angelova A."/>
            <person name="Jetty R."/>
            <person name="Kudrna D."/>
            <person name="Golser W."/>
            <person name="Rivera L."/>
            <person name="Zhang J."/>
            <person name="Wing R."/>
        </authorList>
    </citation>
    <scope>NUCLEOTIDE SEQUENCE</scope>
</reference>
<sequence>MAASLLLRVARRRDLASPLGTDGCSGKTVQLKDPVLAATNNVNTTFIVLDKAARVPTPPHGGADVSRGETCLALVADETAAVHFLLWGAECDAFEPGDIVRLTDGTFSYHKANSLVLWAGRWGRTEKVGEFTMLFVEMSNMSEVKWVRDPGNPKRMLTANAHSTYSANISSRWGGFARAFSAKPTGNEVIGIDLGTTNSCVSVMEGKNPKVIENSEGTRTTPSVVAFNQKGERLVGTPAKRQAVTNPQNTFFGTKRLIGRRFDDPQTQKEMKMVPYKIVKAPNGDAWVETTDGKQYSPSQIGAFVLTKMKETAESYLGKTVSKAVITVPAYFNDAQRQATKDAGRIAGLDVQRIINEPTAAALSYGTNNKEGLIAVFDLGGGTFDVSILEISNGVFEVKATNGDTFLGGEDFDNTLLEFLAGEFKRTEAIDLAKDRLALQRLREAAEKAKIELSSTAQTEINLPFITADASGAKHLNISLTRSKFESLVNSLIERTREPCKNCLKDAGITAKEVDEVLLVGGMTRVPKVQEIVSEIFGKTPSKGVNPDEAVAMGAAIQGGILRGDVKELLLLDVTPLSLGIETLGGIFTRLINRNTTIPTKKSQVFSTAADNQTQVGIRVLQGEREMATDNKLLGEFDLVGLPPAPRGMPQIEVTFDIDANGIVTVSAKDKSTGKEQQITIRSSGGLSESEIQKMVQEAELHSQKDQERKALIDIRNTADTTIYSTEKSLGEYRDKVPAEVVTEIETAISDLRAEMASDDIEKIKAKIEATNKAVSKIGQHMSGGGGAGGSQSGGSQGGGDQAPEAEYEEVKK</sequence>
<dbReference type="SUPFAM" id="SSF53067">
    <property type="entry name" value="Actin-like ATPase domain"/>
    <property type="match status" value="2"/>
</dbReference>
<dbReference type="InterPro" id="IPR013126">
    <property type="entry name" value="Hsp_70_fam"/>
</dbReference>
<dbReference type="Proteomes" id="UP000032180">
    <property type="component" value="Chromosome 2"/>
</dbReference>
<dbReference type="Gene3D" id="3.90.640.10">
    <property type="entry name" value="Actin, Chain A, domain 4"/>
    <property type="match status" value="1"/>
</dbReference>
<dbReference type="HOGENOM" id="CLU_005965_2_1_1"/>
<keyword evidence="3" id="KW-0067">ATP-binding</keyword>
<dbReference type="GO" id="GO:0051082">
    <property type="term" value="F:unfolded protein binding"/>
    <property type="evidence" value="ECO:0007669"/>
    <property type="project" value="InterPro"/>
</dbReference>
<reference evidence="6" key="3">
    <citation type="submission" date="2015-04" db="UniProtKB">
        <authorList>
            <consortium name="EnsemblPlants"/>
        </authorList>
    </citation>
    <scope>IDENTIFICATION</scope>
</reference>
<dbReference type="AlphaFoldDB" id="A0A0D9VLP2"/>
<protein>
    <submittedName>
        <fullName evidence="6">Uncharacterized protein</fullName>
    </submittedName>
</protein>
<accession>A0A0D9VLP2</accession>
<dbReference type="Gene3D" id="2.60.34.10">
    <property type="entry name" value="Substrate Binding Domain Of DNAk, Chain A, domain 1"/>
    <property type="match status" value="1"/>
</dbReference>
<dbReference type="SUPFAM" id="SSF100920">
    <property type="entry name" value="Heat shock protein 70kD (HSP70), peptide-binding domain"/>
    <property type="match status" value="1"/>
</dbReference>
<dbReference type="eggNOG" id="KOG0102">
    <property type="taxonomic scope" value="Eukaryota"/>
</dbReference>
<dbReference type="NCBIfam" id="TIGR02350">
    <property type="entry name" value="prok_dnaK"/>
    <property type="match status" value="1"/>
</dbReference>
<dbReference type="FunFam" id="2.60.34.10:FF:000014">
    <property type="entry name" value="Chaperone protein DnaK HSP70"/>
    <property type="match status" value="1"/>
</dbReference>
<keyword evidence="2" id="KW-0256">Endoplasmic reticulum</keyword>
<dbReference type="GO" id="GO:0140662">
    <property type="term" value="F:ATP-dependent protein folding chaperone"/>
    <property type="evidence" value="ECO:0007669"/>
    <property type="project" value="InterPro"/>
</dbReference>
<dbReference type="InterPro" id="IPR029047">
    <property type="entry name" value="HSP70_peptide-bd_sf"/>
</dbReference>
<evidence type="ECO:0000256" key="5">
    <source>
        <dbReference type="SAM" id="MobiDB-lite"/>
    </source>
</evidence>
<dbReference type="STRING" id="77586.A0A0D9VLP2"/>
<evidence type="ECO:0000313" key="6">
    <source>
        <dbReference type="EnsemblPlants" id="LPERR02G28230.1"/>
    </source>
</evidence>
<dbReference type="Gene3D" id="2.40.50.140">
    <property type="entry name" value="Nucleic acid-binding proteins"/>
    <property type="match status" value="1"/>
</dbReference>
<dbReference type="InterPro" id="IPR043129">
    <property type="entry name" value="ATPase_NBD"/>
</dbReference>
<dbReference type="eggNOG" id="KOG3416">
    <property type="taxonomic scope" value="Eukaryota"/>
</dbReference>
<keyword evidence="7" id="KW-1185">Reference proteome</keyword>
<evidence type="ECO:0000313" key="7">
    <source>
        <dbReference type="Proteomes" id="UP000032180"/>
    </source>
</evidence>
<feature type="coiled-coil region" evidence="4">
    <location>
        <begin position="432"/>
        <end position="459"/>
    </location>
</feature>
<dbReference type="PROSITE" id="PS01036">
    <property type="entry name" value="HSP70_3"/>
    <property type="match status" value="1"/>
</dbReference>
<dbReference type="Pfam" id="PF00012">
    <property type="entry name" value="HSP70"/>
    <property type="match status" value="1"/>
</dbReference>
<dbReference type="PANTHER" id="PTHR19375">
    <property type="entry name" value="HEAT SHOCK PROTEIN 70KDA"/>
    <property type="match status" value="1"/>
</dbReference>
<dbReference type="FunFam" id="3.30.420.40:FF:000004">
    <property type="entry name" value="Molecular chaperone DnaK"/>
    <property type="match status" value="1"/>
</dbReference>
<dbReference type="Gramene" id="LPERR02G28230.1">
    <property type="protein sequence ID" value="LPERR02G28230.1"/>
    <property type="gene ID" value="LPERR02G28230"/>
</dbReference>
<dbReference type="FunFam" id="3.30.420.40:FF:000020">
    <property type="entry name" value="Chaperone protein HscA homolog"/>
    <property type="match status" value="1"/>
</dbReference>
<evidence type="ECO:0000256" key="1">
    <source>
        <dbReference type="ARBA" id="ARBA00022741"/>
    </source>
</evidence>
<dbReference type="HAMAP" id="MF_00332">
    <property type="entry name" value="DnaK"/>
    <property type="match status" value="1"/>
</dbReference>
<feature type="region of interest" description="Disordered" evidence="5">
    <location>
        <begin position="776"/>
        <end position="813"/>
    </location>
</feature>
<reference evidence="6 7" key="1">
    <citation type="submission" date="2012-08" db="EMBL/GenBank/DDBJ databases">
        <title>Oryza genome evolution.</title>
        <authorList>
            <person name="Wing R.A."/>
        </authorList>
    </citation>
    <scope>NUCLEOTIDE SEQUENCE</scope>
</reference>
<dbReference type="InterPro" id="IPR018181">
    <property type="entry name" value="Heat_shock_70_CS"/>
</dbReference>
<evidence type="ECO:0000256" key="3">
    <source>
        <dbReference type="ARBA" id="ARBA00022840"/>
    </source>
</evidence>
<dbReference type="InterPro" id="IPR012725">
    <property type="entry name" value="Chaperone_DnaK"/>
</dbReference>
<dbReference type="Gene3D" id="3.30.420.40">
    <property type="match status" value="2"/>
</dbReference>
<dbReference type="PROSITE" id="PS00329">
    <property type="entry name" value="HSP70_2"/>
    <property type="match status" value="1"/>
</dbReference>
<dbReference type="CDD" id="cd11733">
    <property type="entry name" value="ASKHA_NBD_HSP70_HSPA9"/>
    <property type="match status" value="1"/>
</dbReference>
<evidence type="ECO:0000256" key="4">
    <source>
        <dbReference type="SAM" id="Coils"/>
    </source>
</evidence>
<dbReference type="SUPFAM" id="SSF50249">
    <property type="entry name" value="Nucleic acid-binding proteins"/>
    <property type="match status" value="1"/>
</dbReference>
<dbReference type="EnsemblPlants" id="LPERR02G28230.1">
    <property type="protein sequence ID" value="LPERR02G28230.1"/>
    <property type="gene ID" value="LPERR02G28230"/>
</dbReference>
<dbReference type="PRINTS" id="PR00301">
    <property type="entry name" value="HEATSHOCK70"/>
</dbReference>
<dbReference type="InterPro" id="IPR029048">
    <property type="entry name" value="HSP70_C_sf"/>
</dbReference>
<feature type="compositionally biased region" description="Acidic residues" evidence="5">
    <location>
        <begin position="804"/>
        <end position="813"/>
    </location>
</feature>
<proteinExistence type="inferred from homology"/>
<name>A0A0D9VLP2_9ORYZ</name>
<dbReference type="InterPro" id="IPR012340">
    <property type="entry name" value="NA-bd_OB-fold"/>
</dbReference>
<feature type="compositionally biased region" description="Gly residues" evidence="5">
    <location>
        <begin position="782"/>
        <end position="801"/>
    </location>
</feature>
<dbReference type="GO" id="GO:0005524">
    <property type="term" value="F:ATP binding"/>
    <property type="evidence" value="ECO:0007669"/>
    <property type="project" value="UniProtKB-KW"/>
</dbReference>
<dbReference type="Gene3D" id="1.20.1270.10">
    <property type="match status" value="1"/>
</dbReference>
<dbReference type="NCBIfam" id="NF001413">
    <property type="entry name" value="PRK00290.1"/>
    <property type="match status" value="1"/>
</dbReference>
<organism evidence="6 7">
    <name type="scientific">Leersia perrieri</name>
    <dbReference type="NCBI Taxonomy" id="77586"/>
    <lineage>
        <taxon>Eukaryota</taxon>
        <taxon>Viridiplantae</taxon>
        <taxon>Streptophyta</taxon>
        <taxon>Embryophyta</taxon>
        <taxon>Tracheophyta</taxon>
        <taxon>Spermatophyta</taxon>
        <taxon>Magnoliopsida</taxon>
        <taxon>Liliopsida</taxon>
        <taxon>Poales</taxon>
        <taxon>Poaceae</taxon>
        <taxon>BOP clade</taxon>
        <taxon>Oryzoideae</taxon>
        <taxon>Oryzeae</taxon>
        <taxon>Oryzinae</taxon>
        <taxon>Leersia</taxon>
    </lineage>
</organism>
<dbReference type="FunFam" id="1.20.1270.10:FF:000001">
    <property type="entry name" value="Molecular chaperone DnaK"/>
    <property type="match status" value="1"/>
</dbReference>
<keyword evidence="4" id="KW-0175">Coiled coil</keyword>
<dbReference type="GO" id="GO:0009408">
    <property type="term" value="P:response to heat"/>
    <property type="evidence" value="ECO:0007669"/>
    <property type="project" value="UniProtKB-ARBA"/>
</dbReference>
<keyword evidence="1" id="KW-0547">Nucleotide-binding</keyword>
<dbReference type="PROSITE" id="PS00297">
    <property type="entry name" value="HSP70_1"/>
    <property type="match status" value="1"/>
</dbReference>
<evidence type="ECO:0000256" key="2">
    <source>
        <dbReference type="ARBA" id="ARBA00022824"/>
    </source>
</evidence>
<dbReference type="GO" id="GO:0005737">
    <property type="term" value="C:cytoplasm"/>
    <property type="evidence" value="ECO:0007669"/>
    <property type="project" value="UniProtKB-ARBA"/>
</dbReference>